<dbReference type="PROSITE" id="PS00108">
    <property type="entry name" value="PROTEIN_KINASE_ST"/>
    <property type="match status" value="1"/>
</dbReference>
<dbReference type="SUPFAM" id="SSF56112">
    <property type="entry name" value="Protein kinase-like (PK-like)"/>
    <property type="match status" value="1"/>
</dbReference>
<keyword evidence="8" id="KW-1185">Reference proteome</keyword>
<dbReference type="EMBL" id="CAMPGE010014232">
    <property type="protein sequence ID" value="CAI2372914.1"/>
    <property type="molecule type" value="Genomic_DNA"/>
</dbReference>
<evidence type="ECO:0000256" key="2">
    <source>
        <dbReference type="ARBA" id="ARBA00022679"/>
    </source>
</evidence>
<keyword evidence="1" id="KW-0723">Serine/threonine-protein kinase</keyword>
<keyword evidence="4" id="KW-0418">Kinase</keyword>
<dbReference type="AlphaFoldDB" id="A0AAD1XHR9"/>
<evidence type="ECO:0000256" key="3">
    <source>
        <dbReference type="ARBA" id="ARBA00022741"/>
    </source>
</evidence>
<protein>
    <recommendedName>
        <fullName evidence="6">Protein kinase domain-containing protein</fullName>
    </recommendedName>
</protein>
<dbReference type="GO" id="GO:0005524">
    <property type="term" value="F:ATP binding"/>
    <property type="evidence" value="ECO:0007669"/>
    <property type="project" value="UniProtKB-KW"/>
</dbReference>
<sequence length="354" mass="40698">METHKQELAPKEVAWLERFGIHVQAEDTSTEMSDIDTVDEVCFKKSTTSKVYLANVLENSGCQTLSAKKYAVKVSLFPYSKVDTILKEIELLQSLDHKNIIKPIPLEHIVKITSKSEAELRIKPENAFMITDFEEKGDLHMALMAQGRFTESDARHYFRQAVSALKYLHDRDIVHRDIKLPNVLLSDDETVKLIDFGHSVDLNSGTLSNHEGESEISSISDIKGTQGYVPPEMLDARAKIMEFHEFGGMTDCDRPKIRINLKLADIFSLGVLLFEMVVGIPPFVNANCRDSCYRSFYFKRKEDRFWRVHSQAKELDEQGQISEEFKNLIQRMLTPFPKDRITIDEIEQHDWLKA</sequence>
<evidence type="ECO:0000256" key="4">
    <source>
        <dbReference type="ARBA" id="ARBA00022777"/>
    </source>
</evidence>
<dbReference type="Gene3D" id="1.10.510.10">
    <property type="entry name" value="Transferase(Phosphotransferase) domain 1"/>
    <property type="match status" value="1"/>
</dbReference>
<evidence type="ECO:0000313" key="7">
    <source>
        <dbReference type="EMBL" id="CAI2372914.1"/>
    </source>
</evidence>
<organism evidence="7 8">
    <name type="scientific">Euplotes crassus</name>
    <dbReference type="NCBI Taxonomy" id="5936"/>
    <lineage>
        <taxon>Eukaryota</taxon>
        <taxon>Sar</taxon>
        <taxon>Alveolata</taxon>
        <taxon>Ciliophora</taxon>
        <taxon>Intramacronucleata</taxon>
        <taxon>Spirotrichea</taxon>
        <taxon>Hypotrichia</taxon>
        <taxon>Euplotida</taxon>
        <taxon>Euplotidae</taxon>
        <taxon>Moneuplotes</taxon>
    </lineage>
</organism>
<feature type="domain" description="Protein kinase" evidence="6">
    <location>
        <begin position="37"/>
        <end position="352"/>
    </location>
</feature>
<reference evidence="7" key="1">
    <citation type="submission" date="2023-07" db="EMBL/GenBank/DDBJ databases">
        <authorList>
            <consortium name="AG Swart"/>
            <person name="Singh M."/>
            <person name="Singh A."/>
            <person name="Seah K."/>
            <person name="Emmerich C."/>
        </authorList>
    </citation>
    <scope>NUCLEOTIDE SEQUENCE</scope>
    <source>
        <strain evidence="7">DP1</strain>
    </source>
</reference>
<name>A0AAD1XHR9_EUPCR</name>
<dbReference type="Proteomes" id="UP001295684">
    <property type="component" value="Unassembled WGS sequence"/>
</dbReference>
<keyword evidence="5" id="KW-0067">ATP-binding</keyword>
<gene>
    <name evidence="7" type="ORF">ECRASSUSDP1_LOCUS14251</name>
</gene>
<accession>A0AAD1XHR9</accession>
<evidence type="ECO:0000256" key="5">
    <source>
        <dbReference type="ARBA" id="ARBA00022840"/>
    </source>
</evidence>
<dbReference type="PANTHER" id="PTHR24345:SF0">
    <property type="entry name" value="CELL CYCLE SERINE_THREONINE-PROTEIN KINASE CDC5_MSD2"/>
    <property type="match status" value="1"/>
</dbReference>
<evidence type="ECO:0000256" key="1">
    <source>
        <dbReference type="ARBA" id="ARBA00022527"/>
    </source>
</evidence>
<dbReference type="InterPro" id="IPR000719">
    <property type="entry name" value="Prot_kinase_dom"/>
</dbReference>
<keyword evidence="2" id="KW-0808">Transferase</keyword>
<comment type="caution">
    <text evidence="7">The sequence shown here is derived from an EMBL/GenBank/DDBJ whole genome shotgun (WGS) entry which is preliminary data.</text>
</comment>
<dbReference type="GO" id="GO:0005634">
    <property type="term" value="C:nucleus"/>
    <property type="evidence" value="ECO:0007669"/>
    <property type="project" value="TreeGrafter"/>
</dbReference>
<dbReference type="SMART" id="SM00220">
    <property type="entry name" value="S_TKc"/>
    <property type="match status" value="1"/>
</dbReference>
<keyword evidence="3" id="KW-0547">Nucleotide-binding</keyword>
<evidence type="ECO:0000259" key="6">
    <source>
        <dbReference type="PROSITE" id="PS50011"/>
    </source>
</evidence>
<evidence type="ECO:0000313" key="8">
    <source>
        <dbReference type="Proteomes" id="UP001295684"/>
    </source>
</evidence>
<proteinExistence type="predicted"/>
<dbReference type="Pfam" id="PF00069">
    <property type="entry name" value="Pkinase"/>
    <property type="match status" value="1"/>
</dbReference>
<dbReference type="InterPro" id="IPR008271">
    <property type="entry name" value="Ser/Thr_kinase_AS"/>
</dbReference>
<dbReference type="PROSITE" id="PS50011">
    <property type="entry name" value="PROTEIN_KINASE_DOM"/>
    <property type="match status" value="1"/>
</dbReference>
<dbReference type="GO" id="GO:0004674">
    <property type="term" value="F:protein serine/threonine kinase activity"/>
    <property type="evidence" value="ECO:0007669"/>
    <property type="project" value="UniProtKB-KW"/>
</dbReference>
<dbReference type="InterPro" id="IPR011009">
    <property type="entry name" value="Kinase-like_dom_sf"/>
</dbReference>
<dbReference type="PANTHER" id="PTHR24345">
    <property type="entry name" value="SERINE/THREONINE-PROTEIN KINASE PLK"/>
    <property type="match status" value="1"/>
</dbReference>